<dbReference type="PANTHER" id="PTHR14387:SF7">
    <property type="entry name" value="THYROID ADENOMA-ASSOCIATED PROTEIN"/>
    <property type="match status" value="1"/>
</dbReference>
<evidence type="ECO:0000313" key="5">
    <source>
        <dbReference type="Proteomes" id="UP001652625"/>
    </source>
</evidence>
<proteinExistence type="predicted"/>
<protein>
    <submittedName>
        <fullName evidence="6 7">tRNA (32-2'-O)-methyltransferase regulator THADA isoform X3</fullName>
    </submittedName>
</protein>
<dbReference type="InterPro" id="IPR056843">
    <property type="entry name" value="THADA-like_TPR"/>
</dbReference>
<evidence type="ECO:0000259" key="2">
    <source>
        <dbReference type="Pfam" id="PF10350"/>
    </source>
</evidence>
<feature type="domain" description="tRNA (32-2'-O)-methyltransferase regulator THADA-like TPR repeats region" evidence="3">
    <location>
        <begin position="493"/>
        <end position="754"/>
    </location>
</feature>
<dbReference type="Proteomes" id="UP001652625">
    <property type="component" value="Chromosome 09"/>
</dbReference>
<dbReference type="InterPro" id="IPR056842">
    <property type="entry name" value="THADA-like_TPR_C"/>
</dbReference>
<organism evidence="5 8">
    <name type="scientific">Hydra vulgaris</name>
    <name type="common">Hydra</name>
    <name type="synonym">Hydra attenuata</name>
    <dbReference type="NCBI Taxonomy" id="6087"/>
    <lineage>
        <taxon>Eukaryota</taxon>
        <taxon>Metazoa</taxon>
        <taxon>Cnidaria</taxon>
        <taxon>Hydrozoa</taxon>
        <taxon>Hydroidolina</taxon>
        <taxon>Anthoathecata</taxon>
        <taxon>Aplanulata</taxon>
        <taxon>Hydridae</taxon>
        <taxon>Hydra</taxon>
    </lineage>
</organism>
<accession>A0ABM4CIY9</accession>
<evidence type="ECO:0000259" key="4">
    <source>
        <dbReference type="Pfam" id="PF25151"/>
    </source>
</evidence>
<dbReference type="PANTHER" id="PTHR14387">
    <property type="entry name" value="THADA/DEATH RECEPTOR INTERACTING PROTEIN"/>
    <property type="match status" value="1"/>
</dbReference>
<dbReference type="Pfam" id="PF25150">
    <property type="entry name" value="TPR_Trm732"/>
    <property type="match status" value="1"/>
</dbReference>
<evidence type="ECO:0000259" key="3">
    <source>
        <dbReference type="Pfam" id="PF25150"/>
    </source>
</evidence>
<evidence type="ECO:0000256" key="1">
    <source>
        <dbReference type="ARBA" id="ARBA00022694"/>
    </source>
</evidence>
<feature type="domain" description="tRNA (32-2'-O)-methyltransferase regulator THADA-like C-terminal TPR repeats region" evidence="4">
    <location>
        <begin position="1167"/>
        <end position="1321"/>
    </location>
</feature>
<keyword evidence="5" id="KW-1185">Reference proteome</keyword>
<dbReference type="InterPro" id="IPR051954">
    <property type="entry name" value="tRNA_methyltransferase_THADA"/>
</dbReference>
<sequence length="1733" mass="200270">MSHRLKKKDSPSSLAFIPDKIELLLKIYQEVNLDVKDLKDCISCVTSGKDQLCKLKELNLYLVSNATYKDNNWLVMLCEMYINCVSKHPLRRKLASMFQLFDEQNACIFDIMAALLRTYLNFKEDDSTNNIRNMIELISALMENFPLGDKLVQKNPLLVFAYLKDSLIKFQNLFRVSSNPMHQTDILHHIHITFKTILLVLNKCGDMEKDIDKEVDETFKFLLKISIDAVIDEVIVLDCRASAAMVMVTVLLKKKLIIEFLLALHAGLHKNLSVECFHILEFDSLFLQLNKPSVELVLLNALLTKLPTNILDSKLIDGDCSTLFKGFFILQLIKICGSLVEKSVIILAFKTINTWIDIAMRLPPIDVPLDLLLQNVLPHLMVYVDHHIDTVRHSIVESIRKSFQLLSISNHFDYIITFMKNLLNIDLQSRGKICIMILLVQYIRVEEILELENNLPKKVMSLLADVDLSSHACNLYKVLSEKHLSECHEISRWIHLWTENIYEHMIGENKEIKANIVEYIIPNLLSTYPLLLKYFINDMKNKMTWPCIRTSLIFLKSARSMKNTSNDFSNVFTDFKEVDGMWKNLLKLSDMKMCLTHLDQQVRLDTLSLICNTSKSTDPVTNYDILLLQHFLHFNMAVEDASFRHQVITEFKKLFLRIFAHAYKEKNNWFSSNFVKIYLEFFYWFVNFIIHKLYASAPYCQISLSLQLLSLLTNVFNENKTSYLLNELKITEEERINFTNILLKCFEDTYDPNRMLAFDIILKKPVFVCTPSSNKVVEMFKDSIMKIHSAQPDSASVAAYYITYIALDPDLSDIASILQKEVKMEHLTEFFNAETVLSENFSSKPILFAHLLLFELKKQLDIMKSSLIKGSQNAPLYGTLYTLRLLFQFNNWSSNHMVITANFKYFSKFLDDLIEICLEIISLVSPYVTSEAPEGHLCDVSLVEVFQEIRLEDFQSVELQSQVARMILVCCWRSMKEVSLLLGVIVSNFSEKSPVTSALFLTKETVNKIWNMFCDILLRSKHAGAYELASLGFIELCSVLWNHKDSDLHCIPKSGLTSLINDLVSQSFNNETTQVTRRSAGIPFFLQAICITEPAINANFTLKFLMRLLTESCLHKVCVNVNNFVVAVNILRSFYKDTKLAEEIYPYVASGVIIAIQGFSSSCWAIRNSCTLLFSSLMQRIFGVKKSKMTGREFFSRFPTLYPFLFDKAKTISESTVINPSNPNATMFPLLLLLSHLYPSTLEGSEAIMKLTVFIPYVIRCSRSPVYKTRKIAAYALVPLVPTEQAEDIVKQIVLKIKKHEHCKKIDQNFIHGSLLQIEELLSRLNNPQRLVNEFYELLWILEGNFSLICKMSYIEILIKVFVKGYEFHNIILVVQNTICSLISLAEQPGHTLFLFKLFSYLIKVQEYSESIESSSKVWSLLSELFVSNNRDLQILVIEELVSKDVPKEVLNSIMNHNGRLKIMPQVLSLLMANENKFSLQELIKLWNILLDLKNYVRDSMRSSLLKLAGAILIKLDKQDINNKEIFKDLWKFSFESSCDNQFETSRKAVAEILSYQMFDPSFFVLDKCCFYLFLGCCINLLRDCDAVVRQAAAVNLFDNTIEKSYIPQPKVIMEDIEMRIFKQFEFDLVDCFEFTISIVFENSILKERNHIGLVTEMSDVVKSFVVFEEGKLNPYFDNSDLAERLVTLLKRYLTEANIDKYRKHLLEILLIHKPKEHSLNIYYEQLYQCIKC</sequence>
<name>A0ABM4CIY9_HYDVU</name>
<dbReference type="RefSeq" id="XP_065661717.1">
    <property type="nucleotide sequence ID" value="XM_065805645.1"/>
</dbReference>
<dbReference type="GeneID" id="100202156"/>
<dbReference type="RefSeq" id="XP_065661720.1">
    <property type="nucleotide sequence ID" value="XM_065805648.1"/>
</dbReference>
<keyword evidence="1" id="KW-0819">tRNA processing</keyword>
<evidence type="ECO:0000313" key="8">
    <source>
        <dbReference type="RefSeq" id="XP_065661720.1"/>
    </source>
</evidence>
<dbReference type="Pfam" id="PF10350">
    <property type="entry name" value="DUF2428"/>
    <property type="match status" value="1"/>
</dbReference>
<dbReference type="InterPro" id="IPR019442">
    <property type="entry name" value="THADA/TRM732_DUF2428"/>
</dbReference>
<dbReference type="RefSeq" id="XP_065661718.1">
    <property type="nucleotide sequence ID" value="XM_065805646.1"/>
</dbReference>
<gene>
    <name evidence="6 7 8" type="primary">LOC100202156</name>
</gene>
<evidence type="ECO:0000313" key="6">
    <source>
        <dbReference type="RefSeq" id="XP_065661717.1"/>
    </source>
</evidence>
<dbReference type="Pfam" id="PF25151">
    <property type="entry name" value="TPR_Trm732_C"/>
    <property type="match status" value="1"/>
</dbReference>
<evidence type="ECO:0000313" key="7">
    <source>
        <dbReference type="RefSeq" id="XP_065661718.1"/>
    </source>
</evidence>
<reference evidence="6 7" key="1">
    <citation type="submission" date="2025-05" db="UniProtKB">
        <authorList>
            <consortium name="RefSeq"/>
        </authorList>
    </citation>
    <scope>IDENTIFICATION</scope>
</reference>
<feature type="domain" description="DUF2428" evidence="2">
    <location>
        <begin position="909"/>
        <end position="1165"/>
    </location>
</feature>